<reference evidence="1" key="1">
    <citation type="submission" date="2020-05" db="EMBL/GenBank/DDBJ databases">
        <title>Large-scale comparative analyses of tick genomes elucidate their genetic diversity and vector capacities.</title>
        <authorList>
            <person name="Jia N."/>
            <person name="Wang J."/>
            <person name="Shi W."/>
            <person name="Du L."/>
            <person name="Sun Y."/>
            <person name="Zhan W."/>
            <person name="Jiang J."/>
            <person name="Wang Q."/>
            <person name="Zhang B."/>
            <person name="Ji P."/>
            <person name="Sakyi L.B."/>
            <person name="Cui X."/>
            <person name="Yuan T."/>
            <person name="Jiang B."/>
            <person name="Yang W."/>
            <person name="Lam T.T.-Y."/>
            <person name="Chang Q."/>
            <person name="Ding S."/>
            <person name="Wang X."/>
            <person name="Zhu J."/>
            <person name="Ruan X."/>
            <person name="Zhao L."/>
            <person name="Wei J."/>
            <person name="Que T."/>
            <person name="Du C."/>
            <person name="Cheng J."/>
            <person name="Dai P."/>
            <person name="Han X."/>
            <person name="Huang E."/>
            <person name="Gao Y."/>
            <person name="Liu J."/>
            <person name="Shao H."/>
            <person name="Ye R."/>
            <person name="Li L."/>
            <person name="Wei W."/>
            <person name="Wang X."/>
            <person name="Wang C."/>
            <person name="Yang T."/>
            <person name="Huo Q."/>
            <person name="Li W."/>
            <person name="Guo W."/>
            <person name="Chen H."/>
            <person name="Zhou L."/>
            <person name="Ni X."/>
            <person name="Tian J."/>
            <person name="Zhou Y."/>
            <person name="Sheng Y."/>
            <person name="Liu T."/>
            <person name="Pan Y."/>
            <person name="Xia L."/>
            <person name="Li J."/>
            <person name="Zhao F."/>
            <person name="Cao W."/>
        </authorList>
    </citation>
    <scope>NUCLEOTIDE SEQUENCE</scope>
    <source>
        <strain evidence="1">Dsil-2018</strain>
    </source>
</reference>
<accession>A0ACB8DZM8</accession>
<evidence type="ECO:0000313" key="1">
    <source>
        <dbReference type="EMBL" id="KAH7979853.1"/>
    </source>
</evidence>
<proteinExistence type="predicted"/>
<dbReference type="Proteomes" id="UP000821865">
    <property type="component" value="Chromosome 1"/>
</dbReference>
<organism evidence="1 2">
    <name type="scientific">Dermacentor silvarum</name>
    <name type="common">Tick</name>
    <dbReference type="NCBI Taxonomy" id="543639"/>
    <lineage>
        <taxon>Eukaryota</taxon>
        <taxon>Metazoa</taxon>
        <taxon>Ecdysozoa</taxon>
        <taxon>Arthropoda</taxon>
        <taxon>Chelicerata</taxon>
        <taxon>Arachnida</taxon>
        <taxon>Acari</taxon>
        <taxon>Parasitiformes</taxon>
        <taxon>Ixodida</taxon>
        <taxon>Ixodoidea</taxon>
        <taxon>Ixodidae</taxon>
        <taxon>Rhipicephalinae</taxon>
        <taxon>Dermacentor</taxon>
    </lineage>
</organism>
<gene>
    <name evidence="1" type="ORF">HPB49_011586</name>
</gene>
<evidence type="ECO:0000313" key="2">
    <source>
        <dbReference type="Proteomes" id="UP000821865"/>
    </source>
</evidence>
<keyword evidence="2" id="KW-1185">Reference proteome</keyword>
<comment type="caution">
    <text evidence="1">The sequence shown here is derived from an EMBL/GenBank/DDBJ whole genome shotgun (WGS) entry which is preliminary data.</text>
</comment>
<name>A0ACB8DZM8_DERSI</name>
<protein>
    <submittedName>
        <fullName evidence="1">Uncharacterized protein</fullName>
    </submittedName>
</protein>
<sequence length="144" mass="15744">MGAKGKRRKGGNDRQIGPTAAAAASEAATASVAPHCRPRWVTFCAGSRTPLRGAARAVGRLSAHGRRIVQTKTVQSSMLRKKIINHVDGTKDIVEEIITPGSQTMLSRDRPMTEAEFQKDSLDWHNYYRTLHGVPALQLDAKAR</sequence>
<dbReference type="EMBL" id="CM023470">
    <property type="protein sequence ID" value="KAH7979853.1"/>
    <property type="molecule type" value="Genomic_DNA"/>
</dbReference>